<dbReference type="RefSeq" id="WP_110462741.1">
    <property type="nucleotide sequence ID" value="NZ_QKMR01000017.1"/>
</dbReference>
<name>A0A318XI56_9FIRM</name>
<accession>A0A318XI56</accession>
<sequence>MAGKAYRGYNNSHYSIRTIWGLAKSPELSLDDDDLYCIIGRETKKDSMRKLTQGEIDKVCRVLSNMKDDIKKAQRGGRCQRTDEGGNPLTESLRRKIYALTGELGWNSNNERINGFAKKMFNVDRIEWLTVQQSHKLIEALKKMVGRKEAAHDNENEKTKENDRPRKGETGRD</sequence>
<dbReference type="EMBL" id="QKMR01000017">
    <property type="protein sequence ID" value="PYG86714.1"/>
    <property type="molecule type" value="Genomic_DNA"/>
</dbReference>
<keyword evidence="3" id="KW-1185">Reference proteome</keyword>
<dbReference type="Proteomes" id="UP000248132">
    <property type="component" value="Unassembled WGS sequence"/>
</dbReference>
<evidence type="ECO:0000313" key="3">
    <source>
        <dbReference type="Proteomes" id="UP000248132"/>
    </source>
</evidence>
<feature type="region of interest" description="Disordered" evidence="1">
    <location>
        <begin position="146"/>
        <end position="173"/>
    </location>
</feature>
<evidence type="ECO:0000313" key="2">
    <source>
        <dbReference type="EMBL" id="PYG86714.1"/>
    </source>
</evidence>
<dbReference type="OrthoDB" id="344687at2"/>
<evidence type="ECO:0000256" key="1">
    <source>
        <dbReference type="SAM" id="MobiDB-lite"/>
    </source>
</evidence>
<protein>
    <submittedName>
        <fullName evidence="2">Uncharacterized protein DUF1018</fullName>
    </submittedName>
</protein>
<comment type="caution">
    <text evidence="2">The sequence shown here is derived from an EMBL/GenBank/DDBJ whole genome shotgun (WGS) entry which is preliminary data.</text>
</comment>
<dbReference type="InterPro" id="IPR009363">
    <property type="entry name" value="Phage_Mu_Gp16"/>
</dbReference>
<dbReference type="Pfam" id="PF06252">
    <property type="entry name" value="GemA"/>
    <property type="match status" value="1"/>
</dbReference>
<reference evidence="2 3" key="1">
    <citation type="submission" date="2018-06" db="EMBL/GenBank/DDBJ databases">
        <title>Genomic Encyclopedia of Type Strains, Phase I: the one thousand microbial genomes (KMG-I) project.</title>
        <authorList>
            <person name="Kyrpides N."/>
        </authorList>
    </citation>
    <scope>NUCLEOTIDE SEQUENCE [LARGE SCALE GENOMIC DNA]</scope>
    <source>
        <strain evidence="2 3">DSM 19573</strain>
    </source>
</reference>
<organism evidence="2 3">
    <name type="scientific">Ruminiclostridium sufflavum DSM 19573</name>
    <dbReference type="NCBI Taxonomy" id="1121337"/>
    <lineage>
        <taxon>Bacteria</taxon>
        <taxon>Bacillati</taxon>
        <taxon>Bacillota</taxon>
        <taxon>Clostridia</taxon>
        <taxon>Eubacteriales</taxon>
        <taxon>Oscillospiraceae</taxon>
        <taxon>Ruminiclostridium</taxon>
    </lineage>
</organism>
<gene>
    <name evidence="2" type="ORF">LY28_02740</name>
</gene>
<proteinExistence type="predicted"/>
<dbReference type="AlphaFoldDB" id="A0A318XI56"/>